<sequence length="315" mass="36142">MKYLSCAVYLLLCLGLSSAADTAPENNGFNIVVEHAKVDSLEDLLPKETDQPTALAEFELPEKLNMDTFDKELKSNYHFVEFFSPYCGHCQHLAPIWKQFFIDNHLKYESQSIYMRQVDCVASGDLCERESILYYPLLRFYGPGGKLISSFSLSDYTKDADGFERYLEDQLLELGEDDKNGMTKESLKALNKKNRMVQTPELLDIVGGLNEKPVLLSFWPSSDLEFNSKNFHNDFKQVELFKECPRCFDFRNIWSKVLKNLASEVNANEIEFGYVNCLSNQKICSSLGMDDLVRGDPADYDPRLFMFLPSDMEDC</sequence>
<dbReference type="InterPro" id="IPR051063">
    <property type="entry name" value="PDI"/>
</dbReference>
<dbReference type="GO" id="GO:0003756">
    <property type="term" value="F:protein disulfide isomerase activity"/>
    <property type="evidence" value="ECO:0007669"/>
    <property type="project" value="TreeGrafter"/>
</dbReference>
<gene>
    <name evidence="5" type="ORF">Amon01_000702400</name>
</gene>
<evidence type="ECO:0000256" key="1">
    <source>
        <dbReference type="ARBA" id="ARBA00006347"/>
    </source>
</evidence>
<organism evidence="5 6">
    <name type="scientific">Ambrosiozyma monospora</name>
    <name type="common">Yeast</name>
    <name type="synonym">Endomycopsis monosporus</name>
    <dbReference type="NCBI Taxonomy" id="43982"/>
    <lineage>
        <taxon>Eukaryota</taxon>
        <taxon>Fungi</taxon>
        <taxon>Dikarya</taxon>
        <taxon>Ascomycota</taxon>
        <taxon>Saccharomycotina</taxon>
        <taxon>Pichiomycetes</taxon>
        <taxon>Pichiales</taxon>
        <taxon>Pichiaceae</taxon>
        <taxon>Ambrosiozyma</taxon>
    </lineage>
</organism>
<evidence type="ECO:0000256" key="3">
    <source>
        <dbReference type="SAM" id="SignalP"/>
    </source>
</evidence>
<evidence type="ECO:0000256" key="2">
    <source>
        <dbReference type="ARBA" id="ARBA00022729"/>
    </source>
</evidence>
<feature type="signal peptide" evidence="3">
    <location>
        <begin position="1"/>
        <end position="19"/>
    </location>
</feature>
<protein>
    <submittedName>
        <fullName evidence="5">Unnamed protein product</fullName>
    </submittedName>
</protein>
<dbReference type="GO" id="GO:0005783">
    <property type="term" value="C:endoplasmic reticulum"/>
    <property type="evidence" value="ECO:0007669"/>
    <property type="project" value="TreeGrafter"/>
</dbReference>
<dbReference type="InterPro" id="IPR013766">
    <property type="entry name" value="Thioredoxin_domain"/>
</dbReference>
<comment type="caution">
    <text evidence="5">The sequence shown here is derived from an EMBL/GenBank/DDBJ whole genome shotgun (WGS) entry which is preliminary data.</text>
</comment>
<dbReference type="PROSITE" id="PS51352">
    <property type="entry name" value="THIOREDOXIN_2"/>
    <property type="match status" value="1"/>
</dbReference>
<feature type="chain" id="PRO_5040841979" evidence="3">
    <location>
        <begin position="20"/>
        <end position="315"/>
    </location>
</feature>
<dbReference type="GO" id="GO:0006457">
    <property type="term" value="P:protein folding"/>
    <property type="evidence" value="ECO:0007669"/>
    <property type="project" value="TreeGrafter"/>
</dbReference>
<comment type="similarity">
    <text evidence="1">Belongs to the protein disulfide isomerase family.</text>
</comment>
<dbReference type="AlphaFoldDB" id="A0A9W7DMZ4"/>
<reference evidence="5" key="1">
    <citation type="submission" date="2023-04" db="EMBL/GenBank/DDBJ databases">
        <title>Ambrosiozyma monospora NBRC 1965.</title>
        <authorList>
            <person name="Ichikawa N."/>
            <person name="Sato H."/>
            <person name="Tonouchi N."/>
        </authorList>
    </citation>
    <scope>NUCLEOTIDE SEQUENCE</scope>
    <source>
        <strain evidence="5">NBRC 1965</strain>
    </source>
</reference>
<keyword evidence="6" id="KW-1185">Reference proteome</keyword>
<evidence type="ECO:0000259" key="4">
    <source>
        <dbReference type="PROSITE" id="PS51352"/>
    </source>
</evidence>
<dbReference type="OrthoDB" id="72053at2759"/>
<dbReference type="Proteomes" id="UP001165063">
    <property type="component" value="Unassembled WGS sequence"/>
</dbReference>
<dbReference type="InterPro" id="IPR036249">
    <property type="entry name" value="Thioredoxin-like_sf"/>
</dbReference>
<evidence type="ECO:0000313" key="5">
    <source>
        <dbReference type="EMBL" id="GMG48496.1"/>
    </source>
</evidence>
<accession>A0A9W7DMZ4</accession>
<evidence type="ECO:0000313" key="6">
    <source>
        <dbReference type="Proteomes" id="UP001165063"/>
    </source>
</evidence>
<dbReference type="Gene3D" id="3.40.30.10">
    <property type="entry name" value="Glutaredoxin"/>
    <property type="match status" value="2"/>
</dbReference>
<dbReference type="PANTHER" id="PTHR45672:SF3">
    <property type="entry name" value="THIOREDOXIN DOMAIN-CONTAINING PROTEIN 5"/>
    <property type="match status" value="1"/>
</dbReference>
<keyword evidence="2 3" id="KW-0732">Signal</keyword>
<proteinExistence type="inferred from homology"/>
<dbReference type="InterPro" id="IPR017937">
    <property type="entry name" value="Thioredoxin_CS"/>
</dbReference>
<dbReference type="PROSITE" id="PS00194">
    <property type="entry name" value="THIOREDOXIN_1"/>
    <property type="match status" value="1"/>
</dbReference>
<dbReference type="PANTHER" id="PTHR45672">
    <property type="entry name" value="PROTEIN DISULFIDE-ISOMERASE C17H9.14C-RELATED"/>
    <property type="match status" value="1"/>
</dbReference>
<name>A0A9W7DMZ4_AMBMO</name>
<feature type="domain" description="Thioredoxin" evidence="4">
    <location>
        <begin position="12"/>
        <end position="172"/>
    </location>
</feature>
<dbReference type="CDD" id="cd02961">
    <property type="entry name" value="PDI_a_family"/>
    <property type="match status" value="1"/>
</dbReference>
<dbReference type="Pfam" id="PF00085">
    <property type="entry name" value="Thioredoxin"/>
    <property type="match status" value="1"/>
</dbReference>
<dbReference type="SUPFAM" id="SSF52833">
    <property type="entry name" value="Thioredoxin-like"/>
    <property type="match status" value="1"/>
</dbReference>
<dbReference type="EMBL" id="BSXU01004883">
    <property type="protein sequence ID" value="GMG48496.1"/>
    <property type="molecule type" value="Genomic_DNA"/>
</dbReference>